<evidence type="ECO:0000259" key="1">
    <source>
        <dbReference type="PROSITE" id="PS51677"/>
    </source>
</evidence>
<dbReference type="Pfam" id="PF01522">
    <property type="entry name" value="Polysacc_deac_1"/>
    <property type="match status" value="1"/>
</dbReference>
<reference evidence="2" key="1">
    <citation type="journal article" date="2023" name="Int. J. Syst. Evol. Microbiol.">
        <title>&lt;i&gt;Holtiella tumoricola&lt;/i&gt; gen. nov. sp. nov., isolated from a human clinical sample.</title>
        <authorList>
            <person name="Allen-Vercoe E."/>
            <person name="Daigneault M.C."/>
            <person name="Vancuren S.J."/>
            <person name="Cochrane K."/>
            <person name="O'Neal L.L."/>
            <person name="Sankaranarayanan K."/>
            <person name="Lawson P.A."/>
        </authorList>
    </citation>
    <scope>NUCLEOTIDE SEQUENCE</scope>
    <source>
        <strain evidence="2">CC70A</strain>
    </source>
</reference>
<evidence type="ECO:0000313" key="2">
    <source>
        <dbReference type="EMBL" id="MDA3730330.1"/>
    </source>
</evidence>
<proteinExistence type="predicted"/>
<dbReference type="PANTHER" id="PTHR10587:SF137">
    <property type="entry name" value="4-DEOXY-4-FORMAMIDO-L-ARABINOSE-PHOSPHOUNDECAPRENOL DEFORMYLASE ARND-RELATED"/>
    <property type="match status" value="1"/>
</dbReference>
<evidence type="ECO:0000313" key="3">
    <source>
        <dbReference type="Proteomes" id="UP001169242"/>
    </source>
</evidence>
<feature type="domain" description="NodB homology" evidence="1">
    <location>
        <begin position="37"/>
        <end position="220"/>
    </location>
</feature>
<dbReference type="SUPFAM" id="SSF88713">
    <property type="entry name" value="Glycoside hydrolase/deacetylase"/>
    <property type="match status" value="1"/>
</dbReference>
<dbReference type="EMBL" id="JAQIFT010000011">
    <property type="protein sequence ID" value="MDA3730330.1"/>
    <property type="molecule type" value="Genomic_DNA"/>
</dbReference>
<dbReference type="InterPro" id="IPR050248">
    <property type="entry name" value="Polysacc_deacetylase_ArnD"/>
</dbReference>
<dbReference type="RefSeq" id="WP_271010990.1">
    <property type="nucleotide sequence ID" value="NZ_JAQIFT010000011.1"/>
</dbReference>
<dbReference type="GO" id="GO:0016810">
    <property type="term" value="F:hydrolase activity, acting on carbon-nitrogen (but not peptide) bonds"/>
    <property type="evidence" value="ECO:0007669"/>
    <property type="project" value="InterPro"/>
</dbReference>
<dbReference type="PANTHER" id="PTHR10587">
    <property type="entry name" value="GLYCOSYL TRANSFERASE-RELATED"/>
    <property type="match status" value="1"/>
</dbReference>
<dbReference type="Gene3D" id="3.20.20.370">
    <property type="entry name" value="Glycoside hydrolase/deacetylase"/>
    <property type="match status" value="1"/>
</dbReference>
<dbReference type="Proteomes" id="UP001169242">
    <property type="component" value="Unassembled WGS sequence"/>
</dbReference>
<gene>
    <name evidence="2" type="ORF">PBV87_02275</name>
</gene>
<comment type="caution">
    <text evidence="2">The sequence shown here is derived from an EMBL/GenBank/DDBJ whole genome shotgun (WGS) entry which is preliminary data.</text>
</comment>
<dbReference type="InterPro" id="IPR002509">
    <property type="entry name" value="NODB_dom"/>
</dbReference>
<dbReference type="PROSITE" id="PS51677">
    <property type="entry name" value="NODB"/>
    <property type="match status" value="1"/>
</dbReference>
<dbReference type="InterPro" id="IPR011330">
    <property type="entry name" value="Glyco_hydro/deAcase_b/a-brl"/>
</dbReference>
<name>A0AA42DK36_9FIRM</name>
<dbReference type="AlphaFoldDB" id="A0AA42DK36"/>
<sequence length="227" mass="26238">MKIVIFSALFILLLSYSIMPTYGYKIWNYFQKGRCNQTIYLTFDDGPDSEYTLQLLNLLDRYNIKASFFVVAEFAKQNSAIIKRMQQAGHLIGLHSLSHKNGLVQTPASTEYDFEQSIEIMKQLGVDIHYFRPPWGHFNISTILESKKRGLQVVLWKVMAQDWRGNTTATKIQQKLIVRTNGGDIVCLHDGRGSNEAPRRMIEALEGVLPFWISKGYKFDTVEHYYE</sequence>
<protein>
    <submittedName>
        <fullName evidence="2">Polysaccharide deacetylase family protein</fullName>
    </submittedName>
</protein>
<dbReference type="CDD" id="cd10959">
    <property type="entry name" value="CE4_NodB_like_3"/>
    <property type="match status" value="1"/>
</dbReference>
<dbReference type="GO" id="GO:0005975">
    <property type="term" value="P:carbohydrate metabolic process"/>
    <property type="evidence" value="ECO:0007669"/>
    <property type="project" value="InterPro"/>
</dbReference>
<accession>A0AA42DK36</accession>
<organism evidence="2 3">
    <name type="scientific">Holtiella tumoricola</name>
    <dbReference type="NCBI Taxonomy" id="3018743"/>
    <lineage>
        <taxon>Bacteria</taxon>
        <taxon>Bacillati</taxon>
        <taxon>Bacillota</taxon>
        <taxon>Clostridia</taxon>
        <taxon>Lachnospirales</taxon>
        <taxon>Cellulosilyticaceae</taxon>
        <taxon>Holtiella</taxon>
    </lineage>
</organism>
<keyword evidence="3" id="KW-1185">Reference proteome</keyword>